<evidence type="ECO:0000313" key="3">
    <source>
        <dbReference type="Proteomes" id="UP000238479"/>
    </source>
</evidence>
<evidence type="ECO:0000313" key="2">
    <source>
        <dbReference type="EMBL" id="PRQ17896.1"/>
    </source>
</evidence>
<keyword evidence="1" id="KW-1133">Transmembrane helix</keyword>
<feature type="transmembrane region" description="Helical" evidence="1">
    <location>
        <begin position="52"/>
        <end position="70"/>
    </location>
</feature>
<dbReference type="Gramene" id="PRQ17896">
    <property type="protein sequence ID" value="PRQ17896"/>
    <property type="gene ID" value="RchiOBHm_Chr7g0199971"/>
</dbReference>
<proteinExistence type="predicted"/>
<keyword evidence="1" id="KW-0812">Transmembrane</keyword>
<comment type="caution">
    <text evidence="2">The sequence shown here is derived from an EMBL/GenBank/DDBJ whole genome shotgun (WGS) entry which is preliminary data.</text>
</comment>
<protein>
    <submittedName>
        <fullName evidence="2">Uncharacterized protein</fullName>
    </submittedName>
</protein>
<dbReference type="EMBL" id="PDCK01000045">
    <property type="protein sequence ID" value="PRQ17896.1"/>
    <property type="molecule type" value="Genomic_DNA"/>
</dbReference>
<keyword evidence="3" id="KW-1185">Reference proteome</keyword>
<organism evidence="2 3">
    <name type="scientific">Rosa chinensis</name>
    <name type="common">China rose</name>
    <dbReference type="NCBI Taxonomy" id="74649"/>
    <lineage>
        <taxon>Eukaryota</taxon>
        <taxon>Viridiplantae</taxon>
        <taxon>Streptophyta</taxon>
        <taxon>Embryophyta</taxon>
        <taxon>Tracheophyta</taxon>
        <taxon>Spermatophyta</taxon>
        <taxon>Magnoliopsida</taxon>
        <taxon>eudicotyledons</taxon>
        <taxon>Gunneridae</taxon>
        <taxon>Pentapetalae</taxon>
        <taxon>rosids</taxon>
        <taxon>fabids</taxon>
        <taxon>Rosales</taxon>
        <taxon>Rosaceae</taxon>
        <taxon>Rosoideae</taxon>
        <taxon>Rosoideae incertae sedis</taxon>
        <taxon>Rosa</taxon>
    </lineage>
</organism>
<keyword evidence="1" id="KW-0472">Membrane</keyword>
<reference evidence="2 3" key="1">
    <citation type="journal article" date="2018" name="Nat. Genet.">
        <title>The Rosa genome provides new insights in the design of modern roses.</title>
        <authorList>
            <person name="Bendahmane M."/>
        </authorList>
    </citation>
    <scope>NUCLEOTIDE SEQUENCE [LARGE SCALE GENOMIC DNA]</scope>
    <source>
        <strain evidence="3">cv. Old Blush</strain>
    </source>
</reference>
<evidence type="ECO:0000256" key="1">
    <source>
        <dbReference type="SAM" id="Phobius"/>
    </source>
</evidence>
<dbReference type="Proteomes" id="UP000238479">
    <property type="component" value="Chromosome 7"/>
</dbReference>
<accession>A0A2P6P7I8</accession>
<sequence>MHFHLTVVLSLTEIICYCGDNWMEQNCKYIFIENKSVPSKEIISYIVHRNHLLIFVFGFCFLKTCYLHILDEANILN</sequence>
<dbReference type="AlphaFoldDB" id="A0A2P6P7I8"/>
<gene>
    <name evidence="2" type="ORF">RchiOBHm_Chr7g0199971</name>
</gene>
<name>A0A2P6P7I8_ROSCH</name>